<dbReference type="PROSITE" id="PS00194">
    <property type="entry name" value="THIOREDOXIN_1"/>
    <property type="match status" value="1"/>
</dbReference>
<dbReference type="PROSITE" id="PS51352">
    <property type="entry name" value="THIOREDOXIN_2"/>
    <property type="match status" value="1"/>
</dbReference>
<name>A0A212T8W2_9BURK</name>
<keyword evidence="6" id="KW-1185">Reference proteome</keyword>
<dbReference type="SUPFAM" id="SSF52833">
    <property type="entry name" value="Thioredoxin-like"/>
    <property type="match status" value="1"/>
</dbReference>
<sequence>MKTERNKVNKRQWSLLVVAGLVAAALGMSLASFKYNPKPAQDSAIEEFFKQELRSPSGEIHPTANWRGKVLVLNYWASWCPPCVEEMPELVRSQSKYAAKNVLFVGIGVDSPSNIREFLFKTPVNYPIVLGGLEGSNWAKSMGNPSSGLPFTVLVNEKGVIIKSKLGKITEDELSSWIDSAIIPSK</sequence>
<dbReference type="CDD" id="cd02966">
    <property type="entry name" value="TlpA_like_family"/>
    <property type="match status" value="1"/>
</dbReference>
<reference evidence="5 6" key="1">
    <citation type="submission" date="2017-06" db="EMBL/GenBank/DDBJ databases">
        <authorList>
            <person name="Kim H.J."/>
            <person name="Triplett B.A."/>
        </authorList>
    </citation>
    <scope>NUCLEOTIDE SEQUENCE [LARGE SCALE GENOMIC DNA]</scope>
    <source>
        <strain evidence="5 6">MWH-VicM1</strain>
    </source>
</reference>
<dbReference type="Gene3D" id="3.40.30.10">
    <property type="entry name" value="Glutaredoxin"/>
    <property type="match status" value="1"/>
</dbReference>
<comment type="subcellular location">
    <subcellularLocation>
        <location evidence="1">Cell envelope</location>
    </subcellularLocation>
</comment>
<organism evidence="5 6">
    <name type="scientific">Polynucleobacter victoriensis</name>
    <dbReference type="NCBI Taxonomy" id="2049319"/>
    <lineage>
        <taxon>Bacteria</taxon>
        <taxon>Pseudomonadati</taxon>
        <taxon>Pseudomonadota</taxon>
        <taxon>Betaproteobacteria</taxon>
        <taxon>Burkholderiales</taxon>
        <taxon>Burkholderiaceae</taxon>
        <taxon>Polynucleobacter</taxon>
    </lineage>
</organism>
<keyword evidence="2" id="KW-0201">Cytochrome c-type biogenesis</keyword>
<dbReference type="GO" id="GO:0015036">
    <property type="term" value="F:disulfide oxidoreductase activity"/>
    <property type="evidence" value="ECO:0007669"/>
    <property type="project" value="UniProtKB-ARBA"/>
</dbReference>
<dbReference type="PANTHER" id="PTHR42852">
    <property type="entry name" value="THIOL:DISULFIDE INTERCHANGE PROTEIN DSBE"/>
    <property type="match status" value="1"/>
</dbReference>
<dbReference type="EMBL" id="FYEX01000001">
    <property type="protein sequence ID" value="SNC62462.1"/>
    <property type="molecule type" value="Genomic_DNA"/>
</dbReference>
<dbReference type="Proteomes" id="UP000197215">
    <property type="component" value="Unassembled WGS sequence"/>
</dbReference>
<evidence type="ECO:0000256" key="2">
    <source>
        <dbReference type="ARBA" id="ARBA00022748"/>
    </source>
</evidence>
<dbReference type="InterPro" id="IPR013740">
    <property type="entry name" value="Redoxin"/>
</dbReference>
<keyword evidence="5" id="KW-0413">Isomerase</keyword>
<evidence type="ECO:0000259" key="4">
    <source>
        <dbReference type="PROSITE" id="PS51352"/>
    </source>
</evidence>
<protein>
    <submittedName>
        <fullName evidence="5">Thiol-disulfide isomerase or thioredoxin</fullName>
    </submittedName>
</protein>
<evidence type="ECO:0000313" key="5">
    <source>
        <dbReference type="EMBL" id="SNC62462.1"/>
    </source>
</evidence>
<dbReference type="InterPro" id="IPR050553">
    <property type="entry name" value="Thioredoxin_ResA/DsbE_sf"/>
</dbReference>
<dbReference type="PANTHER" id="PTHR42852:SF13">
    <property type="entry name" value="PROTEIN DIPZ"/>
    <property type="match status" value="1"/>
</dbReference>
<evidence type="ECO:0000313" key="6">
    <source>
        <dbReference type="Proteomes" id="UP000197215"/>
    </source>
</evidence>
<gene>
    <name evidence="5" type="ORF">SAMN06295916_0682</name>
</gene>
<proteinExistence type="predicted"/>
<keyword evidence="3" id="KW-0676">Redox-active center</keyword>
<dbReference type="GO" id="GO:0016853">
    <property type="term" value="F:isomerase activity"/>
    <property type="evidence" value="ECO:0007669"/>
    <property type="project" value="UniProtKB-KW"/>
</dbReference>
<dbReference type="GO" id="GO:0030313">
    <property type="term" value="C:cell envelope"/>
    <property type="evidence" value="ECO:0007669"/>
    <property type="project" value="UniProtKB-SubCell"/>
</dbReference>
<dbReference type="InterPro" id="IPR036249">
    <property type="entry name" value="Thioredoxin-like_sf"/>
</dbReference>
<dbReference type="RefSeq" id="WP_243383337.1">
    <property type="nucleotide sequence ID" value="NZ_FYEX01000001.1"/>
</dbReference>
<dbReference type="Pfam" id="PF08534">
    <property type="entry name" value="Redoxin"/>
    <property type="match status" value="1"/>
</dbReference>
<evidence type="ECO:0000256" key="3">
    <source>
        <dbReference type="ARBA" id="ARBA00023284"/>
    </source>
</evidence>
<dbReference type="InterPro" id="IPR013766">
    <property type="entry name" value="Thioredoxin_domain"/>
</dbReference>
<dbReference type="AlphaFoldDB" id="A0A212T8W2"/>
<dbReference type="InterPro" id="IPR017937">
    <property type="entry name" value="Thioredoxin_CS"/>
</dbReference>
<dbReference type="GO" id="GO:0017004">
    <property type="term" value="P:cytochrome complex assembly"/>
    <property type="evidence" value="ECO:0007669"/>
    <property type="project" value="UniProtKB-KW"/>
</dbReference>
<accession>A0A212T8W2</accession>
<feature type="domain" description="Thioredoxin" evidence="4">
    <location>
        <begin position="24"/>
        <end position="183"/>
    </location>
</feature>
<evidence type="ECO:0000256" key="1">
    <source>
        <dbReference type="ARBA" id="ARBA00004196"/>
    </source>
</evidence>